<sequence length="174" mass="19879">MARVGYPTDLTDEQWALIAPHLPLPRPGGRPRRTDLRAVVDGILYLLRTGCQWRLLPLDFPPWGTVWSYFRQWRIDGVWGRLHRALYRAARKKSGRRPDPTVVIMDSQSVKTTEKGAFVALMGIRWSRGESDRCSLIHRAFLLPAASSLRACRIVGQPVSWLAGYPRYGRQSIL</sequence>
<proteinExistence type="predicted"/>
<feature type="domain" description="Insertion element IS402-like" evidence="1">
    <location>
        <begin position="10"/>
        <end position="83"/>
    </location>
</feature>
<evidence type="ECO:0000313" key="2">
    <source>
        <dbReference type="EMBL" id="SMD02247.1"/>
    </source>
</evidence>
<dbReference type="PANTHER" id="PTHR30007">
    <property type="entry name" value="PHP DOMAIN PROTEIN"/>
    <property type="match status" value="1"/>
</dbReference>
<keyword evidence="3" id="KW-1185">Reference proteome</keyword>
<dbReference type="InterPro" id="IPR025161">
    <property type="entry name" value="IS402-like_dom"/>
</dbReference>
<gene>
    <name evidence="2" type="ORF">SAMN06295998_11944</name>
</gene>
<dbReference type="EMBL" id="FWYD01000019">
    <property type="protein sequence ID" value="SMD02247.1"/>
    <property type="molecule type" value="Genomic_DNA"/>
</dbReference>
<accession>A0A1W2DY68</accession>
<organism evidence="2 3">
    <name type="scientific">Primorskyibacter flagellatus</name>
    <dbReference type="NCBI Taxonomy" id="1387277"/>
    <lineage>
        <taxon>Bacteria</taxon>
        <taxon>Pseudomonadati</taxon>
        <taxon>Pseudomonadota</taxon>
        <taxon>Alphaproteobacteria</taxon>
        <taxon>Rhodobacterales</taxon>
        <taxon>Roseobacteraceae</taxon>
        <taxon>Primorskyibacter</taxon>
    </lineage>
</organism>
<dbReference type="Proteomes" id="UP000192330">
    <property type="component" value="Unassembled WGS sequence"/>
</dbReference>
<name>A0A1W2DY68_9RHOB</name>
<evidence type="ECO:0000259" key="1">
    <source>
        <dbReference type="Pfam" id="PF13340"/>
    </source>
</evidence>
<evidence type="ECO:0000313" key="3">
    <source>
        <dbReference type="Proteomes" id="UP000192330"/>
    </source>
</evidence>
<dbReference type="PANTHER" id="PTHR30007:SF0">
    <property type="entry name" value="TRANSPOSASE"/>
    <property type="match status" value="1"/>
</dbReference>
<dbReference type="STRING" id="1387277.SAMN06295998_11944"/>
<protein>
    <submittedName>
        <fullName evidence="2">Transposase</fullName>
    </submittedName>
</protein>
<dbReference type="Pfam" id="PF13340">
    <property type="entry name" value="DUF4096"/>
    <property type="match status" value="1"/>
</dbReference>
<reference evidence="2 3" key="1">
    <citation type="submission" date="2017-04" db="EMBL/GenBank/DDBJ databases">
        <authorList>
            <person name="Afonso C.L."/>
            <person name="Miller P.J."/>
            <person name="Scott M.A."/>
            <person name="Spackman E."/>
            <person name="Goraichik I."/>
            <person name="Dimitrov K.M."/>
            <person name="Suarez D.L."/>
            <person name="Swayne D.E."/>
        </authorList>
    </citation>
    <scope>NUCLEOTIDE SEQUENCE [LARGE SCALE GENOMIC DNA]</scope>
    <source>
        <strain evidence="2 3">CGMCC 1.12644</strain>
    </source>
</reference>
<dbReference type="AlphaFoldDB" id="A0A1W2DY68"/>
<dbReference type="NCBIfam" id="NF033580">
    <property type="entry name" value="transpos_IS5_3"/>
    <property type="match status" value="1"/>
</dbReference>